<feature type="transmembrane region" description="Helical" evidence="1">
    <location>
        <begin position="265"/>
        <end position="285"/>
    </location>
</feature>
<accession>A0A1G1WP60</accession>
<feature type="transmembrane region" description="Helical" evidence="1">
    <location>
        <begin position="229"/>
        <end position="253"/>
    </location>
</feature>
<evidence type="ECO:0000313" key="3">
    <source>
        <dbReference type="Proteomes" id="UP000178068"/>
    </source>
</evidence>
<keyword evidence="1" id="KW-0472">Membrane</keyword>
<dbReference type="EMBL" id="MHCZ01000030">
    <property type="protein sequence ID" value="OGY29473.1"/>
    <property type="molecule type" value="Genomic_DNA"/>
</dbReference>
<proteinExistence type="predicted"/>
<keyword evidence="1" id="KW-1133">Transmembrane helix</keyword>
<dbReference type="AlphaFoldDB" id="A0A1G1WP60"/>
<evidence type="ECO:0000313" key="2">
    <source>
        <dbReference type="EMBL" id="OGY29473.1"/>
    </source>
</evidence>
<reference evidence="2 3" key="1">
    <citation type="journal article" date="2016" name="Nat. Commun.">
        <title>Thousands of microbial genomes shed light on interconnected biogeochemical processes in an aquifer system.</title>
        <authorList>
            <person name="Anantharaman K."/>
            <person name="Brown C.T."/>
            <person name="Hug L.A."/>
            <person name="Sharon I."/>
            <person name="Castelle C.J."/>
            <person name="Probst A.J."/>
            <person name="Thomas B.C."/>
            <person name="Singh A."/>
            <person name="Wilkins M.J."/>
            <person name="Karaoz U."/>
            <person name="Brodie E.L."/>
            <person name="Williams K.H."/>
            <person name="Hubbard S.S."/>
            <person name="Banfield J.F."/>
        </authorList>
    </citation>
    <scope>NUCLEOTIDE SEQUENCE [LARGE SCALE GENOMIC DNA]</scope>
</reference>
<sequence length="346" mass="37772">MVNFLRSCLSFIVISIFTLALTTAIFTFDLKDTFLNSKTLKKVLSDGKVYEHFAADFLPTFLSGQLSKDKDNPSVPAPLLKSLAEKVIPPPTLQADTEKVIDELIPYLDNKKSTLNVTIDLTSYKKRFTDNLKPTLTNYLAALPLCAIGNETVDLEKIPSCLPKDLSAEQIADQLPLADIENSLANLPSSFVVSETGFTFEPKDTNEATNLQNKGNNFNLKNIQRAVSLVNLAIIVGLVAALISLVVLLIVWFGQFRNGLKKIAYALFSTAFLPAITGGALILAINQDLLNGLHIKLSNEIVKPFFDHLGTLLLLQAGGLVIIGIALLVSLRIFPKEKEFPAAKSS</sequence>
<organism evidence="2 3">
    <name type="scientific">Candidatus Woykebacteria bacterium RIFCSPHIGHO2_12_FULL_45_10</name>
    <dbReference type="NCBI Taxonomy" id="1802603"/>
    <lineage>
        <taxon>Bacteria</taxon>
        <taxon>Candidatus Woykeibacteriota</taxon>
    </lineage>
</organism>
<comment type="caution">
    <text evidence="2">The sequence shown here is derived from an EMBL/GenBank/DDBJ whole genome shotgun (WGS) entry which is preliminary data.</text>
</comment>
<gene>
    <name evidence="2" type="ORF">A3F35_01920</name>
</gene>
<feature type="transmembrane region" description="Helical" evidence="1">
    <location>
        <begin position="305"/>
        <end position="329"/>
    </location>
</feature>
<dbReference type="Proteomes" id="UP000178068">
    <property type="component" value="Unassembled WGS sequence"/>
</dbReference>
<keyword evidence="1" id="KW-0812">Transmembrane</keyword>
<dbReference type="STRING" id="1802603.A3F35_01920"/>
<protein>
    <submittedName>
        <fullName evidence="2">Uncharacterized protein</fullName>
    </submittedName>
</protein>
<evidence type="ECO:0000256" key="1">
    <source>
        <dbReference type="SAM" id="Phobius"/>
    </source>
</evidence>
<name>A0A1G1WP60_9BACT</name>